<proteinExistence type="predicted"/>
<evidence type="ECO:0000313" key="3">
    <source>
        <dbReference type="Proteomes" id="UP000231912"/>
    </source>
</evidence>
<dbReference type="InterPro" id="IPR007497">
    <property type="entry name" value="SIMPL/DUF541"/>
</dbReference>
<organism evidence="2 3">
    <name type="scientific">Leptospira wolffii</name>
    <dbReference type="NCBI Taxonomy" id="409998"/>
    <lineage>
        <taxon>Bacteria</taxon>
        <taxon>Pseudomonadati</taxon>
        <taxon>Spirochaetota</taxon>
        <taxon>Spirochaetia</taxon>
        <taxon>Leptospirales</taxon>
        <taxon>Leptospiraceae</taxon>
        <taxon>Leptospira</taxon>
    </lineage>
</organism>
<reference evidence="2 3" key="1">
    <citation type="submission" date="2017-07" db="EMBL/GenBank/DDBJ databases">
        <title>Leptospira spp. isolated from tropical soils.</title>
        <authorList>
            <person name="Thibeaux R."/>
            <person name="Iraola G."/>
            <person name="Ferres I."/>
            <person name="Bierque E."/>
            <person name="Girault D."/>
            <person name="Soupe-Gilbert M.-E."/>
            <person name="Picardeau M."/>
            <person name="Goarant C."/>
        </authorList>
    </citation>
    <scope>NUCLEOTIDE SEQUENCE [LARGE SCALE GENOMIC DNA]</scope>
    <source>
        <strain evidence="2 3">FH2-C-A2</strain>
    </source>
</reference>
<dbReference type="Gene3D" id="3.30.70.2970">
    <property type="entry name" value="Protein of unknown function (DUF541), domain 2"/>
    <property type="match status" value="1"/>
</dbReference>
<dbReference type="EMBL" id="NPDT01000001">
    <property type="protein sequence ID" value="PJZ66984.1"/>
    <property type="molecule type" value="Genomic_DNA"/>
</dbReference>
<feature type="signal peptide" evidence="1">
    <location>
        <begin position="1"/>
        <end position="20"/>
    </location>
</feature>
<evidence type="ECO:0000256" key="1">
    <source>
        <dbReference type="SAM" id="SignalP"/>
    </source>
</evidence>
<sequence length="225" mass="24476">MNKILLFCLTLLLTISPLFSENEKTLIVSGSARVEIPAELVELKLRVDTEANTASEAHEKTAKKTASLVRFLKTQNLLSLQTESVELHPIYEYPKTGARQIRAYNAGNSVLVRAKIDQAGKLLDESIASGANQIAGIRFLASDSNSEKATHEALQSAAKDAKKKAEQVLSALGLKFKDIIEIQADSNAAPEISTGYMDTARAKQSTPIEGGTIFREARVTLKISY</sequence>
<dbReference type="PANTHER" id="PTHR34387:SF1">
    <property type="entry name" value="PERIPLASMIC IMMUNOGENIC PROTEIN"/>
    <property type="match status" value="1"/>
</dbReference>
<dbReference type="GO" id="GO:0006974">
    <property type="term" value="P:DNA damage response"/>
    <property type="evidence" value="ECO:0007669"/>
    <property type="project" value="TreeGrafter"/>
</dbReference>
<dbReference type="Pfam" id="PF04402">
    <property type="entry name" value="SIMPL"/>
    <property type="match status" value="1"/>
</dbReference>
<gene>
    <name evidence="2" type="ORF">CH371_02545</name>
</gene>
<feature type="chain" id="PRO_5014605414" description="DUF541 domain-containing protein" evidence="1">
    <location>
        <begin position="21"/>
        <end position="225"/>
    </location>
</feature>
<dbReference type="Proteomes" id="UP000231912">
    <property type="component" value="Unassembled WGS sequence"/>
</dbReference>
<dbReference type="Gene3D" id="3.30.110.170">
    <property type="entry name" value="Protein of unknown function (DUF541), domain 1"/>
    <property type="match status" value="1"/>
</dbReference>
<evidence type="ECO:0000313" key="2">
    <source>
        <dbReference type="EMBL" id="PJZ66984.1"/>
    </source>
</evidence>
<accession>A0A2M9ZF36</accession>
<dbReference type="InterPro" id="IPR052022">
    <property type="entry name" value="26kDa_periplasmic_antigen"/>
</dbReference>
<comment type="caution">
    <text evidence="2">The sequence shown here is derived from an EMBL/GenBank/DDBJ whole genome shotgun (WGS) entry which is preliminary data.</text>
</comment>
<dbReference type="PANTHER" id="PTHR34387">
    <property type="entry name" value="SLR1258 PROTEIN"/>
    <property type="match status" value="1"/>
</dbReference>
<name>A0A2M9ZF36_9LEPT</name>
<evidence type="ECO:0008006" key="4">
    <source>
        <dbReference type="Google" id="ProtNLM"/>
    </source>
</evidence>
<dbReference type="AlphaFoldDB" id="A0A2M9ZF36"/>
<dbReference type="RefSeq" id="WP_100757552.1">
    <property type="nucleotide sequence ID" value="NZ_NPDT01000001.1"/>
</dbReference>
<protein>
    <recommendedName>
        <fullName evidence="4">DUF541 domain-containing protein</fullName>
    </recommendedName>
</protein>
<keyword evidence="1" id="KW-0732">Signal</keyword>